<dbReference type="AlphaFoldDB" id="A0AAN8BLL7"/>
<evidence type="ECO:0000313" key="1">
    <source>
        <dbReference type="EMBL" id="KAK5887176.1"/>
    </source>
</evidence>
<evidence type="ECO:0000313" key="2">
    <source>
        <dbReference type="Proteomes" id="UP001335648"/>
    </source>
</evidence>
<protein>
    <submittedName>
        <fullName evidence="1">Uncharacterized protein</fullName>
    </submittedName>
</protein>
<proteinExistence type="predicted"/>
<dbReference type="Proteomes" id="UP001335648">
    <property type="component" value="Unassembled WGS sequence"/>
</dbReference>
<organism evidence="1 2">
    <name type="scientific">Champsocephalus esox</name>
    <name type="common">pike icefish</name>
    <dbReference type="NCBI Taxonomy" id="159716"/>
    <lineage>
        <taxon>Eukaryota</taxon>
        <taxon>Metazoa</taxon>
        <taxon>Chordata</taxon>
        <taxon>Craniata</taxon>
        <taxon>Vertebrata</taxon>
        <taxon>Euteleostomi</taxon>
        <taxon>Actinopterygii</taxon>
        <taxon>Neopterygii</taxon>
        <taxon>Teleostei</taxon>
        <taxon>Neoteleostei</taxon>
        <taxon>Acanthomorphata</taxon>
        <taxon>Eupercaria</taxon>
        <taxon>Perciformes</taxon>
        <taxon>Notothenioidei</taxon>
        <taxon>Channichthyidae</taxon>
        <taxon>Champsocephalus</taxon>
    </lineage>
</organism>
<dbReference type="EMBL" id="JAULUE010002058">
    <property type="protein sequence ID" value="KAK5887176.1"/>
    <property type="molecule type" value="Genomic_DNA"/>
</dbReference>
<gene>
    <name evidence="1" type="ORF">CesoFtcFv8_015804</name>
</gene>
<sequence>MNFNLVILDHYHERNFLSYLMSKEKFLENHPDRQNTEFLNSLFQFPEVYNMIDVTSVFQTGPEVETLQETSLDSNRVEDCDVAITESSQSACKEEPKDEFIEVDLNDDDDIVFVRELMPVDIDVMID</sequence>
<keyword evidence="2" id="KW-1185">Reference proteome</keyword>
<name>A0AAN8BLL7_9TELE</name>
<accession>A0AAN8BLL7</accession>
<comment type="caution">
    <text evidence="1">The sequence shown here is derived from an EMBL/GenBank/DDBJ whole genome shotgun (WGS) entry which is preliminary data.</text>
</comment>
<reference evidence="1 2" key="1">
    <citation type="journal article" date="2023" name="Mol. Biol. Evol.">
        <title>Genomics of Secondarily Temperate Adaptation in the Only Non-Antarctic Icefish.</title>
        <authorList>
            <person name="Rivera-Colon A.G."/>
            <person name="Rayamajhi N."/>
            <person name="Minhas B.F."/>
            <person name="Madrigal G."/>
            <person name="Bilyk K.T."/>
            <person name="Yoon V."/>
            <person name="Hune M."/>
            <person name="Gregory S."/>
            <person name="Cheng C.H.C."/>
            <person name="Catchen J.M."/>
        </authorList>
    </citation>
    <scope>NUCLEOTIDE SEQUENCE [LARGE SCALE GENOMIC DNA]</scope>
    <source>
        <strain evidence="1">JC2023a</strain>
    </source>
</reference>